<dbReference type="SUPFAM" id="SSF49785">
    <property type="entry name" value="Galactose-binding domain-like"/>
    <property type="match status" value="1"/>
</dbReference>
<dbReference type="InterPro" id="IPR008979">
    <property type="entry name" value="Galactose-bd-like_sf"/>
</dbReference>
<evidence type="ECO:0000259" key="6">
    <source>
        <dbReference type="Pfam" id="PF16355"/>
    </source>
</evidence>
<dbReference type="Gene3D" id="2.60.40.10">
    <property type="entry name" value="Immunoglobulins"/>
    <property type="match status" value="3"/>
</dbReference>
<dbReference type="Proteomes" id="UP000189735">
    <property type="component" value="Unassembled WGS sequence"/>
</dbReference>
<evidence type="ECO:0000313" key="9">
    <source>
        <dbReference type="Proteomes" id="UP000189735"/>
    </source>
</evidence>
<proteinExistence type="inferred from homology"/>
<dbReference type="InterPro" id="IPR013783">
    <property type="entry name" value="Ig-like_fold"/>
</dbReference>
<keyword evidence="2 8" id="KW-0378">Hydrolase</keyword>
<dbReference type="InterPro" id="IPR006103">
    <property type="entry name" value="Glyco_hydro_2_cat"/>
</dbReference>
<dbReference type="InterPro" id="IPR006101">
    <property type="entry name" value="Glyco_hydro_2"/>
</dbReference>
<dbReference type="Pfam" id="PF00703">
    <property type="entry name" value="Glyco_hydro_2"/>
    <property type="match status" value="1"/>
</dbReference>
<name>A0A1T4WSE8_9MICO</name>
<dbReference type="GO" id="GO:0005975">
    <property type="term" value="P:carbohydrate metabolic process"/>
    <property type="evidence" value="ECO:0007669"/>
    <property type="project" value="InterPro"/>
</dbReference>
<sequence>MLLPMTTTSFNTGWTVRPKVSPYAQLQAPQGDGIPVTLPHDAMITLPRSEDATSGGRGGYFPGGVFEYSKTFDVPADFADKRVSIEFEGVYRDAMIFVNGVFAGQRPNGYSGFVVALDPYLRYGAENTIRVDARAHDDSRWYTGIGIYRDTRLIVSSLTHIEHGGLQITTPDVDAERAVVAAVVTLRNDSLHTRTVTVVTRIDGPDGVQVAEASSPATIRAGEGLTVRQRFYVPSPSLWNVETPTLYSARAAVVEDAGIQDEQSSTFGIRVLQLDPQHGLRINGHTVKLRGACIHHDNGILGTATIRRAEERRIQLLKEAGFNAIRSSHNPLSPAMLDACDRLGMLVMDETFDMWTEGKSSFDYSLSFPEWWERDVEALVTKNFNHPSVIFYSIGNEIIETGDPLGSALGRQIAEKVRSLDSTRFVTNGINGFVAALRDVVEMMHANAGNADSSSEGGVNGAMNSAADFMSQINASPLVTSKTEESFSILDVAGLNYGDSRYLLDKEQFPDRILVGSETFPPGIATYWRLVEDNPHVLGDFTWTGWDYLGEVGIGRVQYADVPAVFEAPFPWITAWVGDIDITGHRRTISYYRETVFGMRTRPFIAVQRPENYGRPALPGMWAWSDTVSSWTWDAADGTPTLVEVYSDADEVELLINGESQGRERCGRDHAYISRFTVKYVRGDITAVAYTDGTETARTTIATAAQDGIALTATPDRAVLSADDTDLCFIAIEFRDSNGILATTVNDPVTVHVEGPAILQGLGSARPDNPERYDAVEHTSFDGRLLAAVRPTGSGPITVTVSSEDYDTVVVALDAVEKTVVSGDRR</sequence>
<evidence type="ECO:0000256" key="1">
    <source>
        <dbReference type="ARBA" id="ARBA00007401"/>
    </source>
</evidence>
<dbReference type="InterPro" id="IPR006102">
    <property type="entry name" value="Ig-like_GH2"/>
</dbReference>
<dbReference type="SUPFAM" id="SSF49303">
    <property type="entry name" value="beta-Galactosidase/glucuronidase domain"/>
    <property type="match status" value="1"/>
</dbReference>
<dbReference type="EMBL" id="FUYG01000001">
    <property type="protein sequence ID" value="SKA80302.1"/>
    <property type="molecule type" value="Genomic_DNA"/>
</dbReference>
<feature type="domain" description="Glycoside hydrolase family 2" evidence="7">
    <location>
        <begin position="711"/>
        <end position="808"/>
    </location>
</feature>
<dbReference type="GO" id="GO:0004553">
    <property type="term" value="F:hydrolase activity, hydrolyzing O-glycosyl compounds"/>
    <property type="evidence" value="ECO:0007669"/>
    <property type="project" value="InterPro"/>
</dbReference>
<evidence type="ECO:0000259" key="7">
    <source>
        <dbReference type="Pfam" id="PF18565"/>
    </source>
</evidence>
<evidence type="ECO:0000259" key="5">
    <source>
        <dbReference type="Pfam" id="PF02836"/>
    </source>
</evidence>
<evidence type="ECO:0000256" key="2">
    <source>
        <dbReference type="ARBA" id="ARBA00022801"/>
    </source>
</evidence>
<dbReference type="Pfam" id="PF18565">
    <property type="entry name" value="Glyco_hydro2_C5"/>
    <property type="match status" value="1"/>
</dbReference>
<dbReference type="PANTHER" id="PTHR42732:SF1">
    <property type="entry name" value="BETA-MANNOSIDASE"/>
    <property type="match status" value="1"/>
</dbReference>
<evidence type="ECO:0000313" key="8">
    <source>
        <dbReference type="EMBL" id="SKA80302.1"/>
    </source>
</evidence>
<evidence type="ECO:0000259" key="4">
    <source>
        <dbReference type="Pfam" id="PF00703"/>
    </source>
</evidence>
<feature type="domain" description="DUF4982" evidence="6">
    <location>
        <begin position="638"/>
        <end position="697"/>
    </location>
</feature>
<dbReference type="Gene3D" id="2.60.120.260">
    <property type="entry name" value="Galactose-binding domain-like"/>
    <property type="match status" value="1"/>
</dbReference>
<dbReference type="Pfam" id="PF02836">
    <property type="entry name" value="Glyco_hydro_2_C"/>
    <property type="match status" value="1"/>
</dbReference>
<dbReference type="InterPro" id="IPR017853">
    <property type="entry name" value="GH"/>
</dbReference>
<dbReference type="InterPro" id="IPR051913">
    <property type="entry name" value="GH2_Domain-Containing"/>
</dbReference>
<dbReference type="InterPro" id="IPR040605">
    <property type="entry name" value="Glyco_hydro2_dom5"/>
</dbReference>
<dbReference type="PRINTS" id="PR00132">
    <property type="entry name" value="GLHYDRLASE2"/>
</dbReference>
<accession>A0A1T4WSE8</accession>
<reference evidence="9" key="1">
    <citation type="submission" date="2017-02" db="EMBL/GenBank/DDBJ databases">
        <authorList>
            <person name="Varghese N."/>
            <person name="Submissions S."/>
        </authorList>
    </citation>
    <scope>NUCLEOTIDE SEQUENCE [LARGE SCALE GENOMIC DNA]</scope>
    <source>
        <strain evidence="9">VKM Ac-2052</strain>
    </source>
</reference>
<organism evidence="8 9">
    <name type="scientific">Agreia bicolorata</name>
    <dbReference type="NCBI Taxonomy" id="110935"/>
    <lineage>
        <taxon>Bacteria</taxon>
        <taxon>Bacillati</taxon>
        <taxon>Actinomycetota</taxon>
        <taxon>Actinomycetes</taxon>
        <taxon>Micrococcales</taxon>
        <taxon>Microbacteriaceae</taxon>
        <taxon>Agreia</taxon>
    </lineage>
</organism>
<evidence type="ECO:0000256" key="3">
    <source>
        <dbReference type="ARBA" id="ARBA00023295"/>
    </source>
</evidence>
<dbReference type="Gene3D" id="3.20.20.80">
    <property type="entry name" value="Glycosidases"/>
    <property type="match status" value="1"/>
</dbReference>
<dbReference type="InterPro" id="IPR036156">
    <property type="entry name" value="Beta-gal/glucu_dom_sf"/>
</dbReference>
<protein>
    <submittedName>
        <fullName evidence="8">Glycosyl hydrolases family 2, sugar binding domain</fullName>
    </submittedName>
</protein>
<comment type="similarity">
    <text evidence="1">Belongs to the glycosyl hydrolase 2 family.</text>
</comment>
<dbReference type="InterPro" id="IPR032311">
    <property type="entry name" value="DUF4982"/>
</dbReference>
<dbReference type="Pfam" id="PF16355">
    <property type="entry name" value="DUF4982"/>
    <property type="match status" value="1"/>
</dbReference>
<dbReference type="AlphaFoldDB" id="A0A1T4WSE8"/>
<feature type="domain" description="Glycoside hydrolase family 2 catalytic" evidence="5">
    <location>
        <begin position="280"/>
        <end position="438"/>
    </location>
</feature>
<dbReference type="SUPFAM" id="SSF51445">
    <property type="entry name" value="(Trans)glycosidases"/>
    <property type="match status" value="1"/>
</dbReference>
<feature type="domain" description="Glycoside hydrolase family 2 immunoglobulin-like beta-sandwich" evidence="4">
    <location>
        <begin position="160"/>
        <end position="270"/>
    </location>
</feature>
<dbReference type="PANTHER" id="PTHR42732">
    <property type="entry name" value="BETA-GALACTOSIDASE"/>
    <property type="match status" value="1"/>
</dbReference>
<keyword evidence="3" id="KW-0326">Glycosidase</keyword>
<gene>
    <name evidence="8" type="ORF">SAMN06295879_0182</name>
</gene>